<protein>
    <submittedName>
        <fullName evidence="2">Uncharacterized protein</fullName>
    </submittedName>
</protein>
<dbReference type="RefSeq" id="WP_425462236.1">
    <property type="nucleotide sequence ID" value="NZ_RBKT01000001.1"/>
</dbReference>
<proteinExistence type="predicted"/>
<reference evidence="2 3" key="1">
    <citation type="submission" date="2018-10" db="EMBL/GenBank/DDBJ databases">
        <title>Sequencing the genomes of 1000 actinobacteria strains.</title>
        <authorList>
            <person name="Klenk H.-P."/>
        </authorList>
    </citation>
    <scope>NUCLEOTIDE SEQUENCE [LARGE SCALE GENOMIC DNA]</scope>
    <source>
        <strain evidence="2 3">DSM 45175</strain>
    </source>
</reference>
<comment type="caution">
    <text evidence="2">The sequence shown here is derived from an EMBL/GenBank/DDBJ whole genome shotgun (WGS) entry which is preliminary data.</text>
</comment>
<evidence type="ECO:0000313" key="2">
    <source>
        <dbReference type="EMBL" id="RKR88857.1"/>
    </source>
</evidence>
<dbReference type="Proteomes" id="UP000277671">
    <property type="component" value="Unassembled WGS sequence"/>
</dbReference>
<dbReference type="AlphaFoldDB" id="A0A495JIV7"/>
<evidence type="ECO:0000256" key="1">
    <source>
        <dbReference type="SAM" id="MobiDB-lite"/>
    </source>
</evidence>
<evidence type="ECO:0000313" key="3">
    <source>
        <dbReference type="Proteomes" id="UP000277671"/>
    </source>
</evidence>
<dbReference type="EMBL" id="RBKT01000001">
    <property type="protein sequence ID" value="RKR88857.1"/>
    <property type="molecule type" value="Genomic_DNA"/>
</dbReference>
<keyword evidence="3" id="KW-1185">Reference proteome</keyword>
<organism evidence="2 3">
    <name type="scientific">Micromonospora pisi</name>
    <dbReference type="NCBI Taxonomy" id="589240"/>
    <lineage>
        <taxon>Bacteria</taxon>
        <taxon>Bacillati</taxon>
        <taxon>Actinomycetota</taxon>
        <taxon>Actinomycetes</taxon>
        <taxon>Micromonosporales</taxon>
        <taxon>Micromonosporaceae</taxon>
        <taxon>Micromonospora</taxon>
    </lineage>
</organism>
<accession>A0A495JIV7</accession>
<feature type="region of interest" description="Disordered" evidence="1">
    <location>
        <begin position="63"/>
        <end position="82"/>
    </location>
</feature>
<sequence>MAKDDEPTDDLPAAAWARMAAEVPAETPVHRLDYGDADQRAEMDGPDELPSDEPLEMVDAPIQIRKPFSRADKQRNQRRLPT</sequence>
<name>A0A495JIV7_9ACTN</name>
<gene>
    <name evidence="2" type="ORF">BDK92_3188</name>
</gene>